<keyword evidence="4 5" id="KW-0472">Membrane</keyword>
<evidence type="ECO:0000256" key="3">
    <source>
        <dbReference type="ARBA" id="ARBA00022989"/>
    </source>
</evidence>
<dbReference type="OrthoDB" id="9808930at2"/>
<feature type="transmembrane region" description="Helical" evidence="5">
    <location>
        <begin position="14"/>
        <end position="41"/>
    </location>
</feature>
<evidence type="ECO:0000256" key="1">
    <source>
        <dbReference type="ARBA" id="ARBA00004141"/>
    </source>
</evidence>
<comment type="subcellular location">
    <subcellularLocation>
        <location evidence="1">Membrane</location>
        <topology evidence="1">Multi-pass membrane protein</topology>
    </subcellularLocation>
</comment>
<keyword evidence="3 5" id="KW-1133">Transmembrane helix</keyword>
<reference evidence="6 7" key="1">
    <citation type="submission" date="2016-11" db="EMBL/GenBank/DDBJ databases">
        <title>Trade-off between light-utilization and light-protection in marine flavobacteria.</title>
        <authorList>
            <person name="Kumagai Y."/>
        </authorList>
    </citation>
    <scope>NUCLEOTIDE SEQUENCE [LARGE SCALE GENOMIC DNA]</scope>
    <source>
        <strain evidence="6 7">ATCC 700397</strain>
    </source>
</reference>
<dbReference type="Pfam" id="PF09685">
    <property type="entry name" value="MamF_MmsF"/>
    <property type="match status" value="1"/>
</dbReference>
<organism evidence="6 7">
    <name type="scientific">Polaribacter filamentus</name>
    <dbReference type="NCBI Taxonomy" id="53483"/>
    <lineage>
        <taxon>Bacteria</taxon>
        <taxon>Pseudomonadati</taxon>
        <taxon>Bacteroidota</taxon>
        <taxon>Flavobacteriia</taxon>
        <taxon>Flavobacteriales</taxon>
        <taxon>Flavobacteriaceae</taxon>
    </lineage>
</organism>
<proteinExistence type="predicted"/>
<dbReference type="Proteomes" id="UP000239522">
    <property type="component" value="Unassembled WGS sequence"/>
</dbReference>
<dbReference type="InterPro" id="IPR019109">
    <property type="entry name" value="MamF_MmsF"/>
</dbReference>
<evidence type="ECO:0008006" key="8">
    <source>
        <dbReference type="Google" id="ProtNLM"/>
    </source>
</evidence>
<gene>
    <name evidence="6" type="ORF">BST83_03505</name>
</gene>
<sequence length="147" mass="16908">MLNHEKNTENTNAFLIHISAFAGFMFPFGNIITPLIAWQTLKDRSPFLDEQGKEVVNFNISYTLYVFLLTLTFIPFGIGSIFRKNHDFWNNNHFNFDFGFDNLFGFIGLVSITSIVYLTGIALVIIASLKAKEGENYKYPFTIKFIK</sequence>
<evidence type="ECO:0000256" key="4">
    <source>
        <dbReference type="ARBA" id="ARBA00023136"/>
    </source>
</evidence>
<evidence type="ECO:0000313" key="7">
    <source>
        <dbReference type="Proteomes" id="UP000239522"/>
    </source>
</evidence>
<feature type="transmembrane region" description="Helical" evidence="5">
    <location>
        <begin position="62"/>
        <end position="83"/>
    </location>
</feature>
<comment type="caution">
    <text evidence="6">The sequence shown here is derived from an EMBL/GenBank/DDBJ whole genome shotgun (WGS) entry which is preliminary data.</text>
</comment>
<dbReference type="AlphaFoldDB" id="A0A2S7L0Y8"/>
<dbReference type="EMBL" id="MQUA01000013">
    <property type="protein sequence ID" value="PQB08585.1"/>
    <property type="molecule type" value="Genomic_DNA"/>
</dbReference>
<evidence type="ECO:0000313" key="6">
    <source>
        <dbReference type="EMBL" id="PQB08585.1"/>
    </source>
</evidence>
<evidence type="ECO:0000256" key="5">
    <source>
        <dbReference type="SAM" id="Phobius"/>
    </source>
</evidence>
<accession>A0A2S7L0Y8</accession>
<protein>
    <recommendedName>
        <fullName evidence="8">DUF4870 domain-containing protein</fullName>
    </recommendedName>
</protein>
<keyword evidence="7" id="KW-1185">Reference proteome</keyword>
<keyword evidence="2 5" id="KW-0812">Transmembrane</keyword>
<evidence type="ECO:0000256" key="2">
    <source>
        <dbReference type="ARBA" id="ARBA00022692"/>
    </source>
</evidence>
<name>A0A2S7L0Y8_9FLAO</name>
<feature type="transmembrane region" description="Helical" evidence="5">
    <location>
        <begin position="103"/>
        <end position="129"/>
    </location>
</feature>